<comment type="caution">
    <text evidence="3">The sequence shown here is derived from an EMBL/GenBank/DDBJ whole genome shotgun (WGS) entry which is preliminary data.</text>
</comment>
<dbReference type="Proteomes" id="UP000290288">
    <property type="component" value="Unassembled WGS sequence"/>
</dbReference>
<evidence type="ECO:0000313" key="3">
    <source>
        <dbReference type="EMBL" id="RXW13678.1"/>
    </source>
</evidence>
<keyword evidence="1" id="KW-0677">Repeat</keyword>
<dbReference type="Pfam" id="PF24883">
    <property type="entry name" value="NPHP3_N"/>
    <property type="match status" value="1"/>
</dbReference>
<reference evidence="3 4" key="1">
    <citation type="submission" date="2019-01" db="EMBL/GenBank/DDBJ databases">
        <title>Draft genome sequence of Psathyrella aberdarensis IHI B618.</title>
        <authorList>
            <person name="Buettner E."/>
            <person name="Kellner H."/>
        </authorList>
    </citation>
    <scope>NUCLEOTIDE SEQUENCE [LARGE SCALE GENOMIC DNA]</scope>
    <source>
        <strain evidence="3 4">IHI B618</strain>
    </source>
</reference>
<protein>
    <recommendedName>
        <fullName evidence="2">Nephrocystin 3-like N-terminal domain-containing protein</fullName>
    </recommendedName>
</protein>
<feature type="domain" description="Nephrocystin 3-like N-terminal" evidence="2">
    <location>
        <begin position="45"/>
        <end position="101"/>
    </location>
</feature>
<gene>
    <name evidence="3" type="ORF">EST38_g12174</name>
</gene>
<dbReference type="OrthoDB" id="3262196at2759"/>
<keyword evidence="4" id="KW-1185">Reference proteome</keyword>
<name>A0A4V1Q232_9AGAR</name>
<dbReference type="EMBL" id="SDEE01000855">
    <property type="protein sequence ID" value="RXW13678.1"/>
    <property type="molecule type" value="Genomic_DNA"/>
</dbReference>
<accession>A0A4V1Q232</accession>
<dbReference type="InterPro" id="IPR056884">
    <property type="entry name" value="NPHP3-like_N"/>
</dbReference>
<dbReference type="AlphaFoldDB" id="A0A4V1Q232"/>
<sequence length="507" mass="57252">MAAALPATVPFIEAAMSAEPGLLTNHVSLATQLDRLILSPFRSVLNEDVLGETLTKGPFLIIIDGLDECEDKQGVEEFIDHILNFFEEHPTIPLRIFIASRVEQHIRACLETDGVVLGNLDSHSARGDIEKFLEASFLIVAKKDRVIRAYVRERGSWPTPLDMNKLIEHINGSFVLASTMFKYITQAPTQKDPTTPMERLPLTLEMNGLDGLYAQTLTRSDHLPHFRNIISAVALLERPLPIVGIAGLLGVAAFEVIRVLLNLQAVIHVPGTDEEGEVTLCHTSLRDFLTTESRSKGFFVPPSFHLHLSYHCFASLIERRYGWLPNSGYCWKYFDAHWRSFKDSKDCNFLQEIEQLKASQTLTVDALHYHTFLCSMFFYTLFPKKSTPLLEETPEWRLLTKCTNQLAQAAESPDSSIRPWLEQDLYYGNFTDSSHTVSFTEDTYETMQYDLQRASTAIHANFPEILEHHPTPSGIGEEFTLHKMAISGIGIFNVCQFLYLGGLKVTE</sequence>
<dbReference type="STRING" id="2316362.A0A4V1Q232"/>
<organism evidence="3 4">
    <name type="scientific">Candolleomyces aberdarensis</name>
    <dbReference type="NCBI Taxonomy" id="2316362"/>
    <lineage>
        <taxon>Eukaryota</taxon>
        <taxon>Fungi</taxon>
        <taxon>Dikarya</taxon>
        <taxon>Basidiomycota</taxon>
        <taxon>Agaricomycotina</taxon>
        <taxon>Agaricomycetes</taxon>
        <taxon>Agaricomycetidae</taxon>
        <taxon>Agaricales</taxon>
        <taxon>Agaricineae</taxon>
        <taxon>Psathyrellaceae</taxon>
        <taxon>Candolleomyces</taxon>
    </lineage>
</organism>
<evidence type="ECO:0000259" key="2">
    <source>
        <dbReference type="Pfam" id="PF24883"/>
    </source>
</evidence>
<proteinExistence type="predicted"/>
<dbReference type="PANTHER" id="PTHR10039">
    <property type="entry name" value="AMELOGENIN"/>
    <property type="match status" value="1"/>
</dbReference>
<evidence type="ECO:0000313" key="4">
    <source>
        <dbReference type="Proteomes" id="UP000290288"/>
    </source>
</evidence>
<evidence type="ECO:0000256" key="1">
    <source>
        <dbReference type="ARBA" id="ARBA00022737"/>
    </source>
</evidence>